<protein>
    <submittedName>
        <fullName evidence="7">MFS transporter</fullName>
    </submittedName>
</protein>
<dbReference type="EMBL" id="JBBDGL010000005">
    <property type="protein sequence ID" value="MEJ1156629.1"/>
    <property type="molecule type" value="Genomic_DNA"/>
</dbReference>
<dbReference type="Gene3D" id="1.20.1250.20">
    <property type="entry name" value="MFS general substrate transporter like domains"/>
    <property type="match status" value="1"/>
</dbReference>
<feature type="transmembrane region" description="Helical" evidence="5">
    <location>
        <begin position="102"/>
        <end position="125"/>
    </location>
</feature>
<proteinExistence type="predicted"/>
<sequence length="439" mass="47402">MPKLAQSRKIFELILLILAAGSIYPLVYLRQNFEETILTVFSMNQSELANLYSMIGIIFVVGYIPSGWLADRFPVKFLIIISLLMTAGAGLWYAQIPDKSSLIFIYLIWGIATVFTFWSAILKTVNLLADTNEEGRYFGALDGGRGLVEAILASAAIAIFAVVAGPGVVDLAGTQAGFQAVVYMYCIAIIVIAVGLFFLMPGGRDKEIKAEAESKGDVESTWAGIRRIVKIREVWVMIVILFCGYTLFWGHYYFSGFLNVNHGVTQVGAGVVTVIVLWMRPIGGFGGGFLADRFGRSRVLMISMVLTSAMLIALAVLPGSSPIGVIYVLIVAAGLVMYVIRGVYWSILDECRVPVAVTGIAIGIISFFGYLPDIFLPQISSAIYTSFGDNVAGANNVYFVVTAVIGLVGAVAAGYFMVLMKRRATLENAGTPTASTTTV</sequence>
<feature type="transmembrane region" description="Helical" evidence="5">
    <location>
        <begin position="397"/>
        <end position="418"/>
    </location>
</feature>
<feature type="transmembrane region" description="Helical" evidence="5">
    <location>
        <begin position="260"/>
        <end position="279"/>
    </location>
</feature>
<dbReference type="PROSITE" id="PS50850">
    <property type="entry name" value="MFS"/>
    <property type="match status" value="1"/>
</dbReference>
<gene>
    <name evidence="7" type="ORF">WDU96_13545</name>
</gene>
<dbReference type="Proteomes" id="UP001368654">
    <property type="component" value="Unassembled WGS sequence"/>
</dbReference>
<keyword evidence="3 5" id="KW-1133">Transmembrane helix</keyword>
<feature type="transmembrane region" description="Helical" evidence="5">
    <location>
        <begin position="180"/>
        <end position="199"/>
    </location>
</feature>
<keyword evidence="4 5" id="KW-0472">Membrane</keyword>
<feature type="transmembrane region" description="Helical" evidence="5">
    <location>
        <begin position="49"/>
        <end position="70"/>
    </location>
</feature>
<feature type="transmembrane region" description="Helical" evidence="5">
    <location>
        <begin position="299"/>
        <end position="317"/>
    </location>
</feature>
<accession>A0ABU8LWK4</accession>
<feature type="transmembrane region" description="Helical" evidence="5">
    <location>
        <begin position="323"/>
        <end position="341"/>
    </location>
</feature>
<evidence type="ECO:0000259" key="6">
    <source>
        <dbReference type="PROSITE" id="PS50850"/>
    </source>
</evidence>
<dbReference type="RefSeq" id="WP_337339058.1">
    <property type="nucleotide sequence ID" value="NZ_JBBDGL010000005.1"/>
</dbReference>
<feature type="transmembrane region" description="Helical" evidence="5">
    <location>
        <begin position="146"/>
        <end position="168"/>
    </location>
</feature>
<feature type="domain" description="Major facilitator superfamily (MFS) profile" evidence="6">
    <location>
        <begin position="1"/>
        <end position="421"/>
    </location>
</feature>
<dbReference type="SUPFAM" id="SSF103473">
    <property type="entry name" value="MFS general substrate transporter"/>
    <property type="match status" value="1"/>
</dbReference>
<evidence type="ECO:0000256" key="2">
    <source>
        <dbReference type="ARBA" id="ARBA00022692"/>
    </source>
</evidence>
<evidence type="ECO:0000313" key="8">
    <source>
        <dbReference type="Proteomes" id="UP001368654"/>
    </source>
</evidence>
<keyword evidence="8" id="KW-1185">Reference proteome</keyword>
<keyword evidence="2 5" id="KW-0812">Transmembrane</keyword>
<feature type="transmembrane region" description="Helical" evidence="5">
    <location>
        <begin position="77"/>
        <end position="96"/>
    </location>
</feature>
<evidence type="ECO:0000256" key="4">
    <source>
        <dbReference type="ARBA" id="ARBA00023136"/>
    </source>
</evidence>
<feature type="transmembrane region" description="Helical" evidence="5">
    <location>
        <begin position="234"/>
        <end position="254"/>
    </location>
</feature>
<evidence type="ECO:0000256" key="5">
    <source>
        <dbReference type="SAM" id="Phobius"/>
    </source>
</evidence>
<comment type="subcellular location">
    <subcellularLocation>
        <location evidence="1">Cell membrane</location>
        <topology evidence="1">Multi-pass membrane protein</topology>
    </subcellularLocation>
</comment>
<dbReference type="InterPro" id="IPR011701">
    <property type="entry name" value="MFS"/>
</dbReference>
<dbReference type="Pfam" id="PF07690">
    <property type="entry name" value="MFS_1"/>
    <property type="match status" value="2"/>
</dbReference>
<dbReference type="InterPro" id="IPR020846">
    <property type="entry name" value="MFS_dom"/>
</dbReference>
<dbReference type="PANTHER" id="PTHR23508:SF10">
    <property type="entry name" value="CARBOXYLIC ACID TRANSPORTER PROTEIN HOMOLOG"/>
    <property type="match status" value="1"/>
</dbReference>
<reference evidence="7 8" key="1">
    <citation type="submission" date="2024-02" db="EMBL/GenBank/DDBJ databases">
        <authorList>
            <person name="Saticioglu I.B."/>
        </authorList>
    </citation>
    <scope>NUCLEOTIDE SEQUENCE [LARGE SCALE GENOMIC DNA]</scope>
    <source>
        <strain evidence="7 8">Mu-86</strain>
    </source>
</reference>
<dbReference type="InterPro" id="IPR036259">
    <property type="entry name" value="MFS_trans_sf"/>
</dbReference>
<evidence type="ECO:0000256" key="3">
    <source>
        <dbReference type="ARBA" id="ARBA00022989"/>
    </source>
</evidence>
<feature type="transmembrane region" description="Helical" evidence="5">
    <location>
        <begin position="12"/>
        <end position="29"/>
    </location>
</feature>
<dbReference type="PANTHER" id="PTHR23508">
    <property type="entry name" value="CARBOXYLIC ACID TRANSPORTER PROTEIN HOMOLOG"/>
    <property type="match status" value="1"/>
</dbReference>
<evidence type="ECO:0000313" key="7">
    <source>
        <dbReference type="EMBL" id="MEJ1156629.1"/>
    </source>
</evidence>
<evidence type="ECO:0000256" key="1">
    <source>
        <dbReference type="ARBA" id="ARBA00004651"/>
    </source>
</evidence>
<comment type="caution">
    <text evidence="7">The sequence shown here is derived from an EMBL/GenBank/DDBJ whole genome shotgun (WGS) entry which is preliminary data.</text>
</comment>
<dbReference type="CDD" id="cd06174">
    <property type="entry name" value="MFS"/>
    <property type="match status" value="1"/>
</dbReference>
<organism evidence="7 8">
    <name type="scientific">Microbacterium marmarense</name>
    <dbReference type="NCBI Taxonomy" id="3122051"/>
    <lineage>
        <taxon>Bacteria</taxon>
        <taxon>Bacillati</taxon>
        <taxon>Actinomycetota</taxon>
        <taxon>Actinomycetes</taxon>
        <taxon>Micrococcales</taxon>
        <taxon>Microbacteriaceae</taxon>
        <taxon>Microbacterium</taxon>
    </lineage>
</organism>
<name>A0ABU8LWK4_9MICO</name>
<feature type="transmembrane region" description="Helical" evidence="5">
    <location>
        <begin position="353"/>
        <end position="371"/>
    </location>
</feature>